<name>A0A6I4TCJ9_9SPHN</name>
<comment type="caution">
    <text evidence="3">The sequence shown here is derived from an EMBL/GenBank/DDBJ whole genome shotgun (WGS) entry which is preliminary data.</text>
</comment>
<feature type="domain" description="AtuA-like ferredoxin-fold" evidence="2">
    <location>
        <begin position="486"/>
        <end position="586"/>
    </location>
</feature>
<dbReference type="InterPro" id="IPR056362">
    <property type="entry name" value="AtuA-like_ferredoxin_dom"/>
</dbReference>
<evidence type="ECO:0000313" key="3">
    <source>
        <dbReference type="EMBL" id="MXO74326.1"/>
    </source>
</evidence>
<keyword evidence="4" id="KW-1185">Reference proteome</keyword>
<proteinExistence type="predicted"/>
<dbReference type="Pfam" id="PF23544">
    <property type="entry name" value="AtuA_ferredoxin"/>
    <property type="match status" value="1"/>
</dbReference>
<dbReference type="RefSeq" id="WP_160610091.1">
    <property type="nucleotide sequence ID" value="NZ_WTZA01000001.1"/>
</dbReference>
<evidence type="ECO:0000259" key="1">
    <source>
        <dbReference type="Pfam" id="PF07287"/>
    </source>
</evidence>
<gene>
    <name evidence="3" type="ORF">GRI40_03690</name>
</gene>
<reference evidence="3 4" key="1">
    <citation type="submission" date="2019-12" db="EMBL/GenBank/DDBJ databases">
        <title>Genomic-based taxomic classification of the family Erythrobacteraceae.</title>
        <authorList>
            <person name="Xu L."/>
        </authorList>
    </citation>
    <scope>NUCLEOTIDE SEQUENCE [LARGE SCALE GENOMIC DNA]</scope>
    <source>
        <strain evidence="3 4">100921-2</strain>
    </source>
</reference>
<accession>A0A6I4TCJ9</accession>
<dbReference type="InterPro" id="IPR010839">
    <property type="entry name" value="AtuA_N"/>
</dbReference>
<evidence type="ECO:0000259" key="2">
    <source>
        <dbReference type="Pfam" id="PF23544"/>
    </source>
</evidence>
<evidence type="ECO:0000313" key="4">
    <source>
        <dbReference type="Proteomes" id="UP000439522"/>
    </source>
</evidence>
<dbReference type="PANTHER" id="PTHR47708:SF2">
    <property type="entry name" value="SI:CH73-132F6.5"/>
    <property type="match status" value="1"/>
</dbReference>
<sequence length="590" mass="61007">MTSAEQSAGRVVRIGGGAAFFIDSALAVPQLLADGVDYIVLDYLAEGAMGLLGRMRAADPGSGYPSDFMQVHIGPHLETIAKTGCRIVANAGGVNPAALVAALRAEIARRGLALKVACISGDDLLHRLPELAGTPDMANGELLPGEGVTSCNAYLGAFPIAEALLRGADIVVTGRVVDSALTLGALVHEFGWAANEWEKLAAGTLAGHLVECGAQATGGTFTDWESVEGWDTIGAPIAECRADGTFVLTKPAGSGGVVNCGTVAEQMLYETADPQAYIVPDVVLDMSEVRLAQIGPDRVAVTGAIGHPSTGTLKVCATWDKGWRGTALQPVIGPRAVARARKQADALFARGAAMLRARNMAPFLSTEAVLVGAGEAIGLLNEDAQEVLVKLVVDHDEAAAVQGFVREQFAAISAMAPGTSVAFGVSVAPLMRLVSFLIPKADVVPLLDVDAGFEPLAATADGGFDAAAIQRPAPPAPGALMVRELPLERLAWARSGEKGETVNIGVIARDPARMGDLRAALTPQAVRAWFAHLFVRDAGAVRIYDLPGIAAVNIVLEGALPGGINASTRLDPAAKSVAQQLMRFPVPVSA</sequence>
<dbReference type="OrthoDB" id="9763456at2"/>
<dbReference type="Proteomes" id="UP000439522">
    <property type="component" value="Unassembled WGS sequence"/>
</dbReference>
<organism evidence="3 4">
    <name type="scientific">Tsuneonella aeria</name>
    <dbReference type="NCBI Taxonomy" id="1837929"/>
    <lineage>
        <taxon>Bacteria</taxon>
        <taxon>Pseudomonadati</taxon>
        <taxon>Pseudomonadota</taxon>
        <taxon>Alphaproteobacteria</taxon>
        <taxon>Sphingomonadales</taxon>
        <taxon>Erythrobacteraceae</taxon>
        <taxon>Tsuneonella</taxon>
    </lineage>
</organism>
<dbReference type="AlphaFoldDB" id="A0A6I4TCJ9"/>
<dbReference type="EMBL" id="WTZA01000001">
    <property type="protein sequence ID" value="MXO74326.1"/>
    <property type="molecule type" value="Genomic_DNA"/>
</dbReference>
<protein>
    <submittedName>
        <fullName evidence="3">Acyclic terpene utilization AtuA family protein</fullName>
    </submittedName>
</protein>
<dbReference type="Pfam" id="PF07287">
    <property type="entry name" value="AtuA"/>
    <property type="match status" value="1"/>
</dbReference>
<dbReference type="PANTHER" id="PTHR47708">
    <property type="match status" value="1"/>
</dbReference>
<feature type="domain" description="Acyclic terpene utilisation N-terminal" evidence="1">
    <location>
        <begin position="12"/>
        <end position="443"/>
    </location>
</feature>